<dbReference type="SUPFAM" id="SSF56112">
    <property type="entry name" value="Protein kinase-like (PK-like)"/>
    <property type="match status" value="1"/>
</dbReference>
<evidence type="ECO:0000313" key="4">
    <source>
        <dbReference type="Proteomes" id="UP001165289"/>
    </source>
</evidence>
<gene>
    <name evidence="3" type="ORF">LOD99_3821</name>
</gene>
<accession>A0AAV7JWG7</accession>
<dbReference type="InterPro" id="IPR050122">
    <property type="entry name" value="RTK"/>
</dbReference>
<dbReference type="AlphaFoldDB" id="A0AAV7JWG7"/>
<keyword evidence="4" id="KW-1185">Reference proteome</keyword>
<dbReference type="PROSITE" id="PS50011">
    <property type="entry name" value="PROTEIN_KINASE_DOM"/>
    <property type="match status" value="1"/>
</dbReference>
<dbReference type="Proteomes" id="UP001165289">
    <property type="component" value="Unassembled WGS sequence"/>
</dbReference>
<evidence type="ECO:0000256" key="1">
    <source>
        <dbReference type="SAM" id="MobiDB-lite"/>
    </source>
</evidence>
<dbReference type="Gene3D" id="1.10.510.10">
    <property type="entry name" value="Transferase(Phosphotransferase) domain 1"/>
    <property type="match status" value="1"/>
</dbReference>
<dbReference type="GO" id="GO:0007169">
    <property type="term" value="P:cell surface receptor protein tyrosine kinase signaling pathway"/>
    <property type="evidence" value="ECO:0007669"/>
    <property type="project" value="TreeGrafter"/>
</dbReference>
<proteinExistence type="predicted"/>
<feature type="region of interest" description="Disordered" evidence="1">
    <location>
        <begin position="395"/>
        <end position="428"/>
    </location>
</feature>
<evidence type="ECO:0000313" key="3">
    <source>
        <dbReference type="EMBL" id="KAI6653297.1"/>
    </source>
</evidence>
<protein>
    <submittedName>
        <fullName evidence="3">Mucin-5AC-like</fullName>
    </submittedName>
</protein>
<dbReference type="Pfam" id="PF07714">
    <property type="entry name" value="PK_Tyr_Ser-Thr"/>
    <property type="match status" value="1"/>
</dbReference>
<feature type="region of interest" description="Disordered" evidence="1">
    <location>
        <begin position="185"/>
        <end position="211"/>
    </location>
</feature>
<dbReference type="InterPro" id="IPR000719">
    <property type="entry name" value="Prot_kinase_dom"/>
</dbReference>
<dbReference type="PANTHER" id="PTHR24416:SF611">
    <property type="entry name" value="TYROSINE-PROTEIN KINASE TRANSMEMBRANE RECEPTOR ROR"/>
    <property type="match status" value="1"/>
</dbReference>
<name>A0AAV7JWG7_9METZ</name>
<dbReference type="PRINTS" id="PR00109">
    <property type="entry name" value="TYRKINASE"/>
</dbReference>
<feature type="compositionally biased region" description="Pro residues" evidence="1">
    <location>
        <begin position="197"/>
        <end position="207"/>
    </location>
</feature>
<feature type="region of interest" description="Disordered" evidence="1">
    <location>
        <begin position="225"/>
        <end position="265"/>
    </location>
</feature>
<dbReference type="GO" id="GO:0005886">
    <property type="term" value="C:plasma membrane"/>
    <property type="evidence" value="ECO:0007669"/>
    <property type="project" value="TreeGrafter"/>
</dbReference>
<dbReference type="InterPro" id="IPR011009">
    <property type="entry name" value="Kinase-like_dom_sf"/>
</dbReference>
<dbReference type="PANTHER" id="PTHR24416">
    <property type="entry name" value="TYROSINE-PROTEIN KINASE RECEPTOR"/>
    <property type="match status" value="1"/>
</dbReference>
<evidence type="ECO:0000259" key="2">
    <source>
        <dbReference type="PROSITE" id="PS50011"/>
    </source>
</evidence>
<dbReference type="InterPro" id="IPR020635">
    <property type="entry name" value="Tyr_kinase_cat_dom"/>
</dbReference>
<feature type="domain" description="Protein kinase" evidence="2">
    <location>
        <begin position="1"/>
        <end position="119"/>
    </location>
</feature>
<reference evidence="3 4" key="1">
    <citation type="journal article" date="2023" name="BMC Biol.">
        <title>The compact genome of the sponge Oopsacas minuta (Hexactinellida) is lacking key metazoan core genes.</title>
        <authorList>
            <person name="Santini S."/>
            <person name="Schenkelaars Q."/>
            <person name="Jourda C."/>
            <person name="Duchesne M."/>
            <person name="Belahbib H."/>
            <person name="Rocher C."/>
            <person name="Selva M."/>
            <person name="Riesgo A."/>
            <person name="Vervoort M."/>
            <person name="Leys S.P."/>
            <person name="Kodjabachian L."/>
            <person name="Le Bivic A."/>
            <person name="Borchiellini C."/>
            <person name="Claverie J.M."/>
            <person name="Renard E."/>
        </authorList>
    </citation>
    <scope>NUCLEOTIDE SEQUENCE [LARGE SCALE GENOMIC DNA]</scope>
    <source>
        <strain evidence="3">SPO-2</strain>
    </source>
</reference>
<dbReference type="GO" id="GO:0043235">
    <property type="term" value="C:receptor complex"/>
    <property type="evidence" value="ECO:0007669"/>
    <property type="project" value="TreeGrafter"/>
</dbReference>
<organism evidence="3 4">
    <name type="scientific">Oopsacas minuta</name>
    <dbReference type="NCBI Taxonomy" id="111878"/>
    <lineage>
        <taxon>Eukaryota</taxon>
        <taxon>Metazoa</taxon>
        <taxon>Porifera</taxon>
        <taxon>Hexactinellida</taxon>
        <taxon>Hexasterophora</taxon>
        <taxon>Lyssacinosida</taxon>
        <taxon>Leucopsacidae</taxon>
        <taxon>Oopsacas</taxon>
    </lineage>
</organism>
<sequence length="541" mass="62642">MTRFLPTEQDLIQTFTPQKVPYAWTAIEVLESGQYSNANDVWSFAVTLWEIFSHGAKPWKDLNVKQVLAQLQMENRLEQPFICSEEIFSLMSRCWNKEPKERLTFTKIISQLERMKPQFAIAKMDSPSNLDEDQCVPYRKDDIINIVEKKLGDYWIGQSQVNLKSGYVLSSDMETDTRKIHAIQRIKSKRKKQRNVPTPPLPPPPPSEYQNLDDFAQFRKKNIEHDGDSEHPYDNLSGFQQENNPPDDETPDIVYEEPDTLSKPSKDQRYFSVCLANRMKITDSVGYTTMSPGGVLAENNVDRELEERGLVGDESGSESEDPPYQEIARSFDAYETHQRQADEDSDGYHLLSEIDTITLRKIDGDYKPKNAFYDDTINSDSALTPEQLTMRKRASKTFEKRGDLNPPRKNNYENSPTYPKPIPPPKSNKLKLFSRQNTDTKIVKKYSRPINESILSAEFPQIPDNEISVILEMSLGSLTEARKDAKFRIFREHMLEQNPMLQSVFCYDVFQKSNFDSEKAENVIMEKYSKRREDGCYEYLS</sequence>
<dbReference type="GO" id="GO:0004714">
    <property type="term" value="F:transmembrane receptor protein tyrosine kinase activity"/>
    <property type="evidence" value="ECO:0007669"/>
    <property type="project" value="TreeGrafter"/>
</dbReference>
<dbReference type="SMART" id="SM00219">
    <property type="entry name" value="TyrKc"/>
    <property type="match status" value="1"/>
</dbReference>
<comment type="caution">
    <text evidence="3">The sequence shown here is derived from an EMBL/GenBank/DDBJ whole genome shotgun (WGS) entry which is preliminary data.</text>
</comment>
<feature type="compositionally biased region" description="Basic residues" evidence="1">
    <location>
        <begin position="185"/>
        <end position="194"/>
    </location>
</feature>
<dbReference type="GO" id="GO:0005524">
    <property type="term" value="F:ATP binding"/>
    <property type="evidence" value="ECO:0007669"/>
    <property type="project" value="InterPro"/>
</dbReference>
<dbReference type="InterPro" id="IPR001245">
    <property type="entry name" value="Ser-Thr/Tyr_kinase_cat_dom"/>
</dbReference>
<dbReference type="EMBL" id="JAKMXF010000288">
    <property type="protein sequence ID" value="KAI6653297.1"/>
    <property type="molecule type" value="Genomic_DNA"/>
</dbReference>
<feature type="compositionally biased region" description="Acidic residues" evidence="1">
    <location>
        <begin position="245"/>
        <end position="259"/>
    </location>
</feature>